<dbReference type="OrthoDB" id="537015at2759"/>
<keyword evidence="1" id="KW-1133">Transmembrane helix</keyword>
<organism evidence="3 4">
    <name type="scientific">Ostreobium quekettii</name>
    <dbReference type="NCBI Taxonomy" id="121088"/>
    <lineage>
        <taxon>Eukaryota</taxon>
        <taxon>Viridiplantae</taxon>
        <taxon>Chlorophyta</taxon>
        <taxon>core chlorophytes</taxon>
        <taxon>Ulvophyceae</taxon>
        <taxon>TCBD clade</taxon>
        <taxon>Bryopsidales</taxon>
        <taxon>Ostreobineae</taxon>
        <taxon>Ostreobiaceae</taxon>
        <taxon>Ostreobium</taxon>
    </lineage>
</organism>
<dbReference type="Proteomes" id="UP000708148">
    <property type="component" value="Unassembled WGS sequence"/>
</dbReference>
<feature type="domain" description="CSC1/OSCA1-like N-terminal transmembrane" evidence="2">
    <location>
        <begin position="8"/>
        <end position="93"/>
    </location>
</feature>
<name>A0A8S1IKF9_9CHLO</name>
<sequence>MAVSTEEFATAVGIDAAIALVVFAVFAILRRLRFANRYYAPKRYLKLQYRRPKRLPSGLLSWMRPMFAYEERDILEIAGMDALMYLRVISFGGHGNAPLSPRTILRLMIAFEPGGWFCVAFHPSLRQCFLVWDSRQW</sequence>
<gene>
    <name evidence="3" type="ORF">OSTQU699_LOCUS440</name>
</gene>
<keyword evidence="1" id="KW-0472">Membrane</keyword>
<evidence type="ECO:0000256" key="1">
    <source>
        <dbReference type="SAM" id="Phobius"/>
    </source>
</evidence>
<reference evidence="3" key="1">
    <citation type="submission" date="2020-12" db="EMBL/GenBank/DDBJ databases">
        <authorList>
            <person name="Iha C."/>
        </authorList>
    </citation>
    <scope>NUCLEOTIDE SEQUENCE</scope>
</reference>
<accession>A0A8S1IKF9</accession>
<keyword evidence="1" id="KW-0812">Transmembrane</keyword>
<comment type="caution">
    <text evidence="3">The sequence shown here is derived from an EMBL/GenBank/DDBJ whole genome shotgun (WGS) entry which is preliminary data.</text>
</comment>
<dbReference type="PANTHER" id="PTHR13018">
    <property type="entry name" value="PROBABLE MEMBRANE PROTEIN DUF221-RELATED"/>
    <property type="match status" value="1"/>
</dbReference>
<evidence type="ECO:0000313" key="3">
    <source>
        <dbReference type="EMBL" id="CAD7695079.1"/>
    </source>
</evidence>
<feature type="transmembrane region" description="Helical" evidence="1">
    <location>
        <begin position="12"/>
        <end position="29"/>
    </location>
</feature>
<dbReference type="GO" id="GO:0005227">
    <property type="term" value="F:calcium-activated cation channel activity"/>
    <property type="evidence" value="ECO:0007669"/>
    <property type="project" value="InterPro"/>
</dbReference>
<dbReference type="GO" id="GO:0005886">
    <property type="term" value="C:plasma membrane"/>
    <property type="evidence" value="ECO:0007669"/>
    <property type="project" value="TreeGrafter"/>
</dbReference>
<dbReference type="InterPro" id="IPR045122">
    <property type="entry name" value="Csc1-like"/>
</dbReference>
<dbReference type="Pfam" id="PF13967">
    <property type="entry name" value="RSN1_TM"/>
    <property type="match status" value="1"/>
</dbReference>
<proteinExistence type="predicted"/>
<protein>
    <recommendedName>
        <fullName evidence="2">CSC1/OSCA1-like N-terminal transmembrane domain-containing protein</fullName>
    </recommendedName>
</protein>
<dbReference type="InterPro" id="IPR032880">
    <property type="entry name" value="CSC1/OSCA1-like_N"/>
</dbReference>
<evidence type="ECO:0000313" key="4">
    <source>
        <dbReference type="Proteomes" id="UP000708148"/>
    </source>
</evidence>
<evidence type="ECO:0000259" key="2">
    <source>
        <dbReference type="Pfam" id="PF13967"/>
    </source>
</evidence>
<keyword evidence="4" id="KW-1185">Reference proteome</keyword>
<dbReference type="PANTHER" id="PTHR13018:SF5">
    <property type="entry name" value="RE44586P"/>
    <property type="match status" value="1"/>
</dbReference>
<dbReference type="EMBL" id="CAJHUC010000305">
    <property type="protein sequence ID" value="CAD7695079.1"/>
    <property type="molecule type" value="Genomic_DNA"/>
</dbReference>
<dbReference type="AlphaFoldDB" id="A0A8S1IKF9"/>